<dbReference type="EMBL" id="NWVD01000004">
    <property type="protein sequence ID" value="PCG08716.1"/>
    <property type="molecule type" value="Genomic_DNA"/>
</dbReference>
<proteinExistence type="predicted"/>
<organism evidence="1 2">
    <name type="scientific">Sphingomonas ginsenosidimutans</name>
    <dbReference type="NCBI Taxonomy" id="862134"/>
    <lineage>
        <taxon>Bacteria</taxon>
        <taxon>Pseudomonadati</taxon>
        <taxon>Pseudomonadota</taxon>
        <taxon>Alphaproteobacteria</taxon>
        <taxon>Sphingomonadales</taxon>
        <taxon>Sphingomonadaceae</taxon>
        <taxon>Sphingomonas</taxon>
    </lineage>
</organism>
<sequence>MANPKPGPDFRNVGVCARGELLEAITARAALRQCSLGAAARSLIEEAITAPAATALVDLSSVPTADLLDEVASRLAAIVDHEAALARAEAAEARLATIMGALAGAPPRGAA</sequence>
<keyword evidence="2" id="KW-1185">Reference proteome</keyword>
<evidence type="ECO:0000313" key="2">
    <source>
        <dbReference type="Proteomes" id="UP000218784"/>
    </source>
</evidence>
<dbReference type="RefSeq" id="WP_096612482.1">
    <property type="nucleotide sequence ID" value="NZ_NWVD01000004.1"/>
</dbReference>
<evidence type="ECO:0000313" key="1">
    <source>
        <dbReference type="EMBL" id="PCG08716.1"/>
    </source>
</evidence>
<reference evidence="1 2" key="1">
    <citation type="submission" date="2017-09" db="EMBL/GenBank/DDBJ databases">
        <title>Sphingomonas ginsenosidimutans KACC 14949, whole genome shotgun sequence.</title>
        <authorList>
            <person name="Feng G."/>
            <person name="Zhu H."/>
        </authorList>
    </citation>
    <scope>NUCLEOTIDE SEQUENCE [LARGE SCALE GENOMIC DNA]</scope>
    <source>
        <strain evidence="1 2">KACC 14949</strain>
    </source>
</reference>
<comment type="caution">
    <text evidence="1">The sequence shown here is derived from an EMBL/GenBank/DDBJ whole genome shotgun (WGS) entry which is preliminary data.</text>
</comment>
<protein>
    <submittedName>
        <fullName evidence="1">Uncharacterized protein</fullName>
    </submittedName>
</protein>
<gene>
    <name evidence="1" type="ORF">COA17_11210</name>
</gene>
<accession>A0A2A4HW06</accession>
<dbReference type="AlphaFoldDB" id="A0A2A4HW06"/>
<name>A0A2A4HW06_9SPHN</name>
<dbReference type="Proteomes" id="UP000218784">
    <property type="component" value="Unassembled WGS sequence"/>
</dbReference>